<accession>A0AAD7JEG5</accession>
<dbReference type="Proteomes" id="UP001215598">
    <property type="component" value="Unassembled WGS sequence"/>
</dbReference>
<comment type="subcellular location">
    <subcellularLocation>
        <location evidence="1">Membrane</location>
        <topology evidence="1">Multi-pass membrane protein</topology>
    </subcellularLocation>
</comment>
<evidence type="ECO:0000313" key="7">
    <source>
        <dbReference type="Proteomes" id="UP001215598"/>
    </source>
</evidence>
<keyword evidence="3 5" id="KW-1133">Transmembrane helix</keyword>
<dbReference type="EMBL" id="JARKIB010000036">
    <property type="protein sequence ID" value="KAJ7760994.1"/>
    <property type="molecule type" value="Genomic_DNA"/>
</dbReference>
<dbReference type="PANTHER" id="PTHR46283">
    <property type="entry name" value="E3 UBIQUITIN-PROTEIN LIGASE MARCH5"/>
    <property type="match status" value="1"/>
</dbReference>
<keyword evidence="4 5" id="KW-0472">Membrane</keyword>
<protein>
    <recommendedName>
        <fullName evidence="8">RING-CH-type domain-containing protein</fullName>
    </recommendedName>
</protein>
<evidence type="ECO:0000256" key="2">
    <source>
        <dbReference type="ARBA" id="ARBA00022692"/>
    </source>
</evidence>
<dbReference type="GO" id="GO:0016020">
    <property type="term" value="C:membrane"/>
    <property type="evidence" value="ECO:0007669"/>
    <property type="project" value="UniProtKB-SubCell"/>
</dbReference>
<feature type="transmembrane region" description="Helical" evidence="5">
    <location>
        <begin position="178"/>
        <end position="195"/>
    </location>
</feature>
<feature type="transmembrane region" description="Helical" evidence="5">
    <location>
        <begin position="138"/>
        <end position="158"/>
    </location>
</feature>
<evidence type="ECO:0000256" key="3">
    <source>
        <dbReference type="ARBA" id="ARBA00022989"/>
    </source>
</evidence>
<evidence type="ECO:0000256" key="1">
    <source>
        <dbReference type="ARBA" id="ARBA00004141"/>
    </source>
</evidence>
<evidence type="ECO:0000256" key="5">
    <source>
        <dbReference type="SAM" id="Phobius"/>
    </source>
</evidence>
<feature type="transmembrane region" description="Helical" evidence="5">
    <location>
        <begin position="202"/>
        <end position="223"/>
    </location>
</feature>
<reference evidence="6" key="1">
    <citation type="submission" date="2023-03" db="EMBL/GenBank/DDBJ databases">
        <title>Massive genome expansion in bonnet fungi (Mycena s.s.) driven by repeated elements and novel gene families across ecological guilds.</title>
        <authorList>
            <consortium name="Lawrence Berkeley National Laboratory"/>
            <person name="Harder C.B."/>
            <person name="Miyauchi S."/>
            <person name="Viragh M."/>
            <person name="Kuo A."/>
            <person name="Thoen E."/>
            <person name="Andreopoulos B."/>
            <person name="Lu D."/>
            <person name="Skrede I."/>
            <person name="Drula E."/>
            <person name="Henrissat B."/>
            <person name="Morin E."/>
            <person name="Kohler A."/>
            <person name="Barry K."/>
            <person name="LaButti K."/>
            <person name="Morin E."/>
            <person name="Salamov A."/>
            <person name="Lipzen A."/>
            <person name="Mereny Z."/>
            <person name="Hegedus B."/>
            <person name="Baldrian P."/>
            <person name="Stursova M."/>
            <person name="Weitz H."/>
            <person name="Taylor A."/>
            <person name="Grigoriev I.V."/>
            <person name="Nagy L.G."/>
            <person name="Martin F."/>
            <person name="Kauserud H."/>
        </authorList>
    </citation>
    <scope>NUCLEOTIDE SEQUENCE</scope>
    <source>
        <strain evidence="6">CBHHK182m</strain>
    </source>
</reference>
<name>A0AAD7JEG5_9AGAR</name>
<evidence type="ECO:0000256" key="4">
    <source>
        <dbReference type="ARBA" id="ARBA00023136"/>
    </source>
</evidence>
<dbReference type="InterPro" id="IPR013083">
    <property type="entry name" value="Znf_RING/FYVE/PHD"/>
</dbReference>
<feature type="transmembrane region" description="Helical" evidence="5">
    <location>
        <begin position="404"/>
        <end position="422"/>
    </location>
</feature>
<keyword evidence="2 5" id="KW-0812">Transmembrane</keyword>
<evidence type="ECO:0000313" key="6">
    <source>
        <dbReference type="EMBL" id="KAJ7760994.1"/>
    </source>
</evidence>
<dbReference type="Gene3D" id="3.30.40.10">
    <property type="entry name" value="Zinc/RING finger domain, C3HC4 (zinc finger)"/>
    <property type="match status" value="1"/>
</dbReference>
<comment type="caution">
    <text evidence="6">The sequence shown here is derived from an EMBL/GenBank/DDBJ whole genome shotgun (WGS) entry which is preliminary data.</text>
</comment>
<keyword evidence="7" id="KW-1185">Reference proteome</keyword>
<proteinExistence type="predicted"/>
<feature type="transmembrane region" description="Helical" evidence="5">
    <location>
        <begin position="110"/>
        <end position="131"/>
    </location>
</feature>
<gene>
    <name evidence="6" type="ORF">B0H16DRAFT_1531403</name>
</gene>
<sequence length="485" mass="54830">MNHIPTVEDLRVKSCFICLEKETSLVRPKLPRKRNLNTWIHPCPSCALIAHDRCLLRWISSLPPATNKEQIRTRNVFALDTFKCPHCGRRYELAQPPPGLLHRFAMALDATYVLLVETINLGCAATGLLVFQTIPVSLSVGTRLSVLTAMLVYEVAFLESYLGPQMFDLLLSGNSDDLFRSFFIVLPTLPFRLLLPGTVPKWTIPLYFAFPFIFHGLIEPGALRMLGAIPKVYKASRPMVSTWPPSPAMLGLFIVPLIAPMYDRLFSRFKTWVLGAPPPRRQKRYFTDRAQWMFIFGRTAAAPAPVPQAPPAGDAYVQDLDPPPLVIADQLIHKDQTSLTHDIVHALGTIVIPRAFGILLHAASSQSVYLRHFLGLRPRLVSLPHSVHSYHYPNWQRMTLSRRFLAASQAVGALFLGGSWVWADVDPVWWRNTLGYGLFVLTKDCFELYRLWLQKQEVQSRSIKSRDFAGVDPAELDLVAPERFL</sequence>
<feature type="transmembrane region" description="Helical" evidence="5">
    <location>
        <begin position="243"/>
        <end position="262"/>
    </location>
</feature>
<dbReference type="AlphaFoldDB" id="A0AAD7JEG5"/>
<evidence type="ECO:0008006" key="8">
    <source>
        <dbReference type="Google" id="ProtNLM"/>
    </source>
</evidence>
<organism evidence="6 7">
    <name type="scientific">Mycena metata</name>
    <dbReference type="NCBI Taxonomy" id="1033252"/>
    <lineage>
        <taxon>Eukaryota</taxon>
        <taxon>Fungi</taxon>
        <taxon>Dikarya</taxon>
        <taxon>Basidiomycota</taxon>
        <taxon>Agaricomycotina</taxon>
        <taxon>Agaricomycetes</taxon>
        <taxon>Agaricomycetidae</taxon>
        <taxon>Agaricales</taxon>
        <taxon>Marasmiineae</taxon>
        <taxon>Mycenaceae</taxon>
        <taxon>Mycena</taxon>
    </lineage>
</organism>